<dbReference type="PROSITE" id="PS51915">
    <property type="entry name" value="ZAD"/>
    <property type="match status" value="1"/>
</dbReference>
<keyword evidence="7" id="KW-1185">Reference proteome</keyword>
<dbReference type="Pfam" id="PF07776">
    <property type="entry name" value="zf-AD"/>
    <property type="match status" value="1"/>
</dbReference>
<feature type="binding site" evidence="2">
    <location>
        <position position="15"/>
    </location>
    <ligand>
        <name>Zn(2+)</name>
        <dbReference type="ChEBI" id="CHEBI:29105"/>
    </ligand>
</feature>
<evidence type="ECO:0000259" key="4">
    <source>
        <dbReference type="PROSITE" id="PS50157"/>
    </source>
</evidence>
<accession>A0A182QSQ9</accession>
<dbReference type="GO" id="GO:0005634">
    <property type="term" value="C:nucleus"/>
    <property type="evidence" value="ECO:0007669"/>
    <property type="project" value="InterPro"/>
</dbReference>
<keyword evidence="2" id="KW-0479">Metal-binding</keyword>
<dbReference type="Gene3D" id="3.40.1800.20">
    <property type="match status" value="1"/>
</dbReference>
<feature type="domain" description="ZAD" evidence="5">
    <location>
        <begin position="10"/>
        <end position="85"/>
    </location>
</feature>
<reference evidence="6" key="2">
    <citation type="submission" date="2020-05" db="UniProtKB">
        <authorList>
            <consortium name="EnsemblMetazoa"/>
        </authorList>
    </citation>
    <scope>IDENTIFICATION</scope>
    <source>
        <strain evidence="6">FAR1</strain>
    </source>
</reference>
<keyword evidence="1" id="KW-0863">Zinc-finger</keyword>
<dbReference type="VEuPathDB" id="VectorBase:AFAF016074"/>
<evidence type="ECO:0000256" key="1">
    <source>
        <dbReference type="PROSITE-ProRule" id="PRU00042"/>
    </source>
</evidence>
<evidence type="ECO:0000313" key="6">
    <source>
        <dbReference type="EnsemblMetazoa" id="AFAF016074-PA"/>
    </source>
</evidence>
<dbReference type="PROSITE" id="PS50157">
    <property type="entry name" value="ZINC_FINGER_C2H2_2"/>
    <property type="match status" value="1"/>
</dbReference>
<dbReference type="GO" id="GO:0008270">
    <property type="term" value="F:zinc ion binding"/>
    <property type="evidence" value="ECO:0007669"/>
    <property type="project" value="UniProtKB-UniRule"/>
</dbReference>
<feature type="binding site" evidence="2">
    <location>
        <position position="12"/>
    </location>
    <ligand>
        <name>Zn(2+)</name>
        <dbReference type="ChEBI" id="CHEBI:29105"/>
    </ligand>
</feature>
<feature type="binding site" evidence="2">
    <location>
        <position position="61"/>
    </location>
    <ligand>
        <name>Zn(2+)</name>
        <dbReference type="ChEBI" id="CHEBI:29105"/>
    </ligand>
</feature>
<keyword evidence="2" id="KW-0862">Zinc</keyword>
<evidence type="ECO:0000256" key="3">
    <source>
        <dbReference type="SAM" id="MobiDB-lite"/>
    </source>
</evidence>
<evidence type="ECO:0000313" key="7">
    <source>
        <dbReference type="Proteomes" id="UP000075886"/>
    </source>
</evidence>
<protein>
    <submittedName>
        <fullName evidence="6">Uncharacterized protein</fullName>
    </submittedName>
</protein>
<dbReference type="Proteomes" id="UP000075886">
    <property type="component" value="Unassembled WGS sequence"/>
</dbReference>
<dbReference type="SUPFAM" id="SSF57716">
    <property type="entry name" value="Glucocorticoid receptor-like (DNA-binding domain)"/>
    <property type="match status" value="1"/>
</dbReference>
<dbReference type="STRING" id="69004.A0A182QSQ9"/>
<proteinExistence type="predicted"/>
<dbReference type="SUPFAM" id="SSF57667">
    <property type="entry name" value="beta-beta-alpha zinc fingers"/>
    <property type="match status" value="1"/>
</dbReference>
<sequence length="234" mass="26796">MGSTLREISNICRLCLCEEKKLLVPVWKVFRTTLTAEDVERFTGILIPTNDNVPYVICVDCTSVLCRSVSFRKSCLRNDRLYKQLFSDFIANASAERNGNGEITPRETQPHRALRFSHKDNVLEEHCTMAFKDDEITVDDNGHKNNTSNEQEQSFSLNEPENESEKSLSADEWDCGLPLKKALQIHGRVHSSDQPYACNQCPKRFKSGYARNTHQLTHSGIGKIERDYILKELR</sequence>
<evidence type="ECO:0000259" key="5">
    <source>
        <dbReference type="PROSITE" id="PS51915"/>
    </source>
</evidence>
<dbReference type="AlphaFoldDB" id="A0A182QSQ9"/>
<name>A0A182QSQ9_9DIPT</name>
<dbReference type="EnsemblMetazoa" id="AFAF016074-RA">
    <property type="protein sequence ID" value="AFAF016074-PA"/>
    <property type="gene ID" value="AFAF016074"/>
</dbReference>
<feature type="domain" description="C2H2-type" evidence="4">
    <location>
        <begin position="196"/>
        <end position="223"/>
    </location>
</feature>
<feature type="binding site" evidence="2">
    <location>
        <position position="58"/>
    </location>
    <ligand>
        <name>Zn(2+)</name>
        <dbReference type="ChEBI" id="CHEBI:29105"/>
    </ligand>
</feature>
<dbReference type="EMBL" id="AXCN02002109">
    <property type="status" value="NOT_ANNOTATED_CDS"/>
    <property type="molecule type" value="Genomic_DNA"/>
</dbReference>
<feature type="region of interest" description="Disordered" evidence="3">
    <location>
        <begin position="138"/>
        <end position="170"/>
    </location>
</feature>
<dbReference type="InterPro" id="IPR036236">
    <property type="entry name" value="Znf_C2H2_sf"/>
</dbReference>
<dbReference type="PROSITE" id="PS00028">
    <property type="entry name" value="ZINC_FINGER_C2H2_1"/>
    <property type="match status" value="1"/>
</dbReference>
<dbReference type="Gene3D" id="3.30.160.60">
    <property type="entry name" value="Classic Zinc Finger"/>
    <property type="match status" value="1"/>
</dbReference>
<dbReference type="InterPro" id="IPR013087">
    <property type="entry name" value="Znf_C2H2_type"/>
</dbReference>
<dbReference type="FunFam" id="3.30.160.60:FF:002753">
    <property type="entry name" value="AGAP011403-PA"/>
    <property type="match status" value="1"/>
</dbReference>
<dbReference type="InterPro" id="IPR012934">
    <property type="entry name" value="Znf_AD"/>
</dbReference>
<feature type="compositionally biased region" description="Polar residues" evidence="3">
    <location>
        <begin position="144"/>
        <end position="159"/>
    </location>
</feature>
<organism evidence="6 7">
    <name type="scientific">Anopheles farauti</name>
    <dbReference type="NCBI Taxonomy" id="69004"/>
    <lineage>
        <taxon>Eukaryota</taxon>
        <taxon>Metazoa</taxon>
        <taxon>Ecdysozoa</taxon>
        <taxon>Arthropoda</taxon>
        <taxon>Hexapoda</taxon>
        <taxon>Insecta</taxon>
        <taxon>Pterygota</taxon>
        <taxon>Neoptera</taxon>
        <taxon>Endopterygota</taxon>
        <taxon>Diptera</taxon>
        <taxon>Nematocera</taxon>
        <taxon>Culicoidea</taxon>
        <taxon>Culicidae</taxon>
        <taxon>Anophelinae</taxon>
        <taxon>Anopheles</taxon>
    </lineage>
</organism>
<evidence type="ECO:0000256" key="2">
    <source>
        <dbReference type="PROSITE-ProRule" id="PRU01263"/>
    </source>
</evidence>
<dbReference type="SMART" id="SM00868">
    <property type="entry name" value="zf-AD"/>
    <property type="match status" value="1"/>
</dbReference>
<reference evidence="7" key="1">
    <citation type="submission" date="2014-01" db="EMBL/GenBank/DDBJ databases">
        <title>The Genome Sequence of Anopheles farauti FAR1 (V2).</title>
        <authorList>
            <consortium name="The Broad Institute Genomics Platform"/>
            <person name="Neafsey D.E."/>
            <person name="Besansky N."/>
            <person name="Howell P."/>
            <person name="Walton C."/>
            <person name="Young S.K."/>
            <person name="Zeng Q."/>
            <person name="Gargeya S."/>
            <person name="Fitzgerald M."/>
            <person name="Haas B."/>
            <person name="Abouelleil A."/>
            <person name="Allen A.W."/>
            <person name="Alvarado L."/>
            <person name="Arachchi H.M."/>
            <person name="Berlin A.M."/>
            <person name="Chapman S.B."/>
            <person name="Gainer-Dewar J."/>
            <person name="Goldberg J."/>
            <person name="Griggs A."/>
            <person name="Gujja S."/>
            <person name="Hansen M."/>
            <person name="Howarth C."/>
            <person name="Imamovic A."/>
            <person name="Ireland A."/>
            <person name="Larimer J."/>
            <person name="McCowan C."/>
            <person name="Murphy C."/>
            <person name="Pearson M."/>
            <person name="Poon T.W."/>
            <person name="Priest M."/>
            <person name="Roberts A."/>
            <person name="Saif S."/>
            <person name="Shea T."/>
            <person name="Sisk P."/>
            <person name="Sykes S."/>
            <person name="Wortman J."/>
            <person name="Nusbaum C."/>
            <person name="Birren B."/>
        </authorList>
    </citation>
    <scope>NUCLEOTIDE SEQUENCE [LARGE SCALE GENOMIC DNA]</scope>
    <source>
        <strain evidence="7">FAR1</strain>
    </source>
</reference>